<dbReference type="InterPro" id="IPR051608">
    <property type="entry name" value="RQC_Subunit_NEMF"/>
</dbReference>
<sequence length="164" mass="19122">MSNDMHYALNLGVRVALANGMNWDDLTRMVKEEKKYGNPVVGLIDKLHLETNSMSLLLNNNLDEWTMMKLLNPWKRWLIVFTTQDKEKMICRKSFLLPYQRVDTVLMQRGDEVVSVTHRLTKHRFTSIAMSTISVPTLTSVYIGDIMHYDFTKKACKYTELMTV</sequence>
<name>A0A9K3HJX0_HELAN</name>
<organism evidence="1 2">
    <name type="scientific">Helianthus annuus</name>
    <name type="common">Common sunflower</name>
    <dbReference type="NCBI Taxonomy" id="4232"/>
    <lineage>
        <taxon>Eukaryota</taxon>
        <taxon>Viridiplantae</taxon>
        <taxon>Streptophyta</taxon>
        <taxon>Embryophyta</taxon>
        <taxon>Tracheophyta</taxon>
        <taxon>Spermatophyta</taxon>
        <taxon>Magnoliopsida</taxon>
        <taxon>eudicotyledons</taxon>
        <taxon>Gunneridae</taxon>
        <taxon>Pentapetalae</taxon>
        <taxon>asterids</taxon>
        <taxon>campanulids</taxon>
        <taxon>Asterales</taxon>
        <taxon>Asteraceae</taxon>
        <taxon>Asteroideae</taxon>
        <taxon>Heliantheae alliance</taxon>
        <taxon>Heliantheae</taxon>
        <taxon>Helianthus</taxon>
    </lineage>
</organism>
<comment type="caution">
    <text evidence="1">The sequence shown here is derived from an EMBL/GenBank/DDBJ whole genome shotgun (WGS) entry which is preliminary data.</text>
</comment>
<keyword evidence="2" id="KW-1185">Reference proteome</keyword>
<evidence type="ECO:0000313" key="2">
    <source>
        <dbReference type="Proteomes" id="UP000215914"/>
    </source>
</evidence>
<evidence type="ECO:0000313" key="1">
    <source>
        <dbReference type="EMBL" id="KAF5779657.1"/>
    </source>
</evidence>
<dbReference type="Proteomes" id="UP000215914">
    <property type="component" value="Unassembled WGS sequence"/>
</dbReference>
<gene>
    <name evidence="1" type="ORF">HanXRQr2_Chr12g0562141</name>
</gene>
<dbReference type="EMBL" id="MNCJ02000327">
    <property type="protein sequence ID" value="KAF5779657.1"/>
    <property type="molecule type" value="Genomic_DNA"/>
</dbReference>
<protein>
    <submittedName>
        <fullName evidence="1">Uncharacterized protein</fullName>
    </submittedName>
</protein>
<dbReference type="Gramene" id="mRNA:HanXRQr2_Chr12g0562141">
    <property type="protein sequence ID" value="mRNA:HanXRQr2_Chr12g0562141"/>
    <property type="gene ID" value="HanXRQr2_Chr12g0562141"/>
</dbReference>
<dbReference type="PANTHER" id="PTHR15239:SF6">
    <property type="entry name" value="RIBOSOME QUALITY CONTROL COMPLEX SUBUNIT NEMF"/>
    <property type="match status" value="1"/>
</dbReference>
<reference evidence="1" key="2">
    <citation type="submission" date="2020-06" db="EMBL/GenBank/DDBJ databases">
        <title>Helianthus annuus Genome sequencing and assembly Release 2.</title>
        <authorList>
            <person name="Gouzy J."/>
            <person name="Langlade N."/>
            <person name="Munos S."/>
        </authorList>
    </citation>
    <scope>NUCLEOTIDE SEQUENCE</scope>
    <source>
        <tissue evidence="1">Leaves</tissue>
    </source>
</reference>
<accession>A0A9K3HJX0</accession>
<dbReference type="AlphaFoldDB" id="A0A9K3HJX0"/>
<reference evidence="1" key="1">
    <citation type="journal article" date="2017" name="Nature">
        <title>The sunflower genome provides insights into oil metabolism, flowering and Asterid evolution.</title>
        <authorList>
            <person name="Badouin H."/>
            <person name="Gouzy J."/>
            <person name="Grassa C.J."/>
            <person name="Murat F."/>
            <person name="Staton S.E."/>
            <person name="Cottret L."/>
            <person name="Lelandais-Briere C."/>
            <person name="Owens G.L."/>
            <person name="Carrere S."/>
            <person name="Mayjonade B."/>
            <person name="Legrand L."/>
            <person name="Gill N."/>
            <person name="Kane N.C."/>
            <person name="Bowers J.E."/>
            <person name="Hubner S."/>
            <person name="Bellec A."/>
            <person name="Berard A."/>
            <person name="Berges H."/>
            <person name="Blanchet N."/>
            <person name="Boniface M.C."/>
            <person name="Brunel D."/>
            <person name="Catrice O."/>
            <person name="Chaidir N."/>
            <person name="Claudel C."/>
            <person name="Donnadieu C."/>
            <person name="Faraut T."/>
            <person name="Fievet G."/>
            <person name="Helmstetter N."/>
            <person name="King M."/>
            <person name="Knapp S.J."/>
            <person name="Lai Z."/>
            <person name="Le Paslier M.C."/>
            <person name="Lippi Y."/>
            <person name="Lorenzon L."/>
            <person name="Mandel J.R."/>
            <person name="Marage G."/>
            <person name="Marchand G."/>
            <person name="Marquand E."/>
            <person name="Bret-Mestries E."/>
            <person name="Morien E."/>
            <person name="Nambeesan S."/>
            <person name="Nguyen T."/>
            <person name="Pegot-Espagnet P."/>
            <person name="Pouilly N."/>
            <person name="Raftis F."/>
            <person name="Sallet E."/>
            <person name="Schiex T."/>
            <person name="Thomas J."/>
            <person name="Vandecasteele C."/>
            <person name="Vares D."/>
            <person name="Vear F."/>
            <person name="Vautrin S."/>
            <person name="Crespi M."/>
            <person name="Mangin B."/>
            <person name="Burke J.M."/>
            <person name="Salse J."/>
            <person name="Munos S."/>
            <person name="Vincourt P."/>
            <person name="Rieseberg L.H."/>
            <person name="Langlade N.B."/>
        </authorList>
    </citation>
    <scope>NUCLEOTIDE SEQUENCE</scope>
    <source>
        <tissue evidence="1">Leaves</tissue>
    </source>
</reference>
<dbReference type="PANTHER" id="PTHR15239">
    <property type="entry name" value="NUCLEAR EXPORT MEDIATOR FACTOR NEMF"/>
    <property type="match status" value="1"/>
</dbReference>
<proteinExistence type="predicted"/>